<keyword evidence="3" id="KW-1185">Reference proteome</keyword>
<accession>A0A2T5AM24</accession>
<proteinExistence type="predicted"/>
<evidence type="ECO:0000259" key="1">
    <source>
        <dbReference type="Pfam" id="PF03483"/>
    </source>
</evidence>
<dbReference type="InterPro" id="IPR005146">
    <property type="entry name" value="B3/B4_tRNA-bd"/>
</dbReference>
<dbReference type="GO" id="GO:0003723">
    <property type="term" value="F:RNA binding"/>
    <property type="evidence" value="ECO:0007669"/>
    <property type="project" value="InterPro"/>
</dbReference>
<dbReference type="GO" id="GO:0004826">
    <property type="term" value="F:phenylalanine-tRNA ligase activity"/>
    <property type="evidence" value="ECO:0007669"/>
    <property type="project" value="InterPro"/>
</dbReference>
<dbReference type="SUPFAM" id="SSF56037">
    <property type="entry name" value="PheT/TilS domain"/>
    <property type="match status" value="1"/>
</dbReference>
<dbReference type="EMBL" id="PZZZ01000013">
    <property type="protein sequence ID" value="PTM87780.1"/>
    <property type="molecule type" value="Genomic_DNA"/>
</dbReference>
<sequence length="109" mass="11826">MFELPVIDAQIRDIAPGFIAMSIHVDATNARAGQLPGNLLEEASGYVVRGGPSWAEAHLTSWADAYQRFGAKPNRTPCSAQALRKRVLKDGKLPPINPLVDLYNAVSLK</sequence>
<organism evidence="2 3">
    <name type="scientific">Mycoplana dimorpha</name>
    <dbReference type="NCBI Taxonomy" id="28320"/>
    <lineage>
        <taxon>Bacteria</taxon>
        <taxon>Pseudomonadati</taxon>
        <taxon>Pseudomonadota</taxon>
        <taxon>Alphaproteobacteria</taxon>
        <taxon>Hyphomicrobiales</taxon>
        <taxon>Rhizobiaceae</taxon>
        <taxon>Mycoplana</taxon>
    </lineage>
</organism>
<dbReference type="Pfam" id="PF03483">
    <property type="entry name" value="B3_4"/>
    <property type="match status" value="1"/>
</dbReference>
<name>A0A2T5AM24_MYCDI</name>
<feature type="domain" description="B3/B4 tRNA-binding" evidence="1">
    <location>
        <begin position="62"/>
        <end position="109"/>
    </location>
</feature>
<evidence type="ECO:0000313" key="2">
    <source>
        <dbReference type="EMBL" id="PTM87780.1"/>
    </source>
</evidence>
<reference evidence="2 3" key="1">
    <citation type="submission" date="2018-04" db="EMBL/GenBank/DDBJ databases">
        <title>Genomic Encyclopedia of Type Strains, Phase IV (KMG-IV): sequencing the most valuable type-strain genomes for metagenomic binning, comparative biology and taxonomic classification.</title>
        <authorList>
            <person name="Goeker M."/>
        </authorList>
    </citation>
    <scope>NUCLEOTIDE SEQUENCE [LARGE SCALE GENOMIC DNA]</scope>
    <source>
        <strain evidence="2 3">DSM 7138</strain>
    </source>
</reference>
<comment type="caution">
    <text evidence="2">The sequence shown here is derived from an EMBL/GenBank/DDBJ whole genome shotgun (WGS) entry which is preliminary data.</text>
</comment>
<dbReference type="Proteomes" id="UP000241247">
    <property type="component" value="Unassembled WGS sequence"/>
</dbReference>
<gene>
    <name evidence="2" type="ORF">C7449_11329</name>
</gene>
<dbReference type="AlphaFoldDB" id="A0A2T5AM24"/>
<protein>
    <submittedName>
        <fullName evidence="2">B3/4 domain-containing protein</fullName>
    </submittedName>
</protein>
<dbReference type="PANTHER" id="PTHR39209:SF2">
    <property type="entry name" value="CYTOPLASMIC PROTEIN"/>
    <property type="match status" value="1"/>
</dbReference>
<dbReference type="PANTHER" id="PTHR39209">
    <property type="match status" value="1"/>
</dbReference>
<evidence type="ECO:0000313" key="3">
    <source>
        <dbReference type="Proteomes" id="UP000241247"/>
    </source>
</evidence>